<sequence length="1492" mass="166368">MSGRIPLLTALRSLALSGEAQSCSSRSLLRRPFSSTAQCRTASKETQTQSKNDRDLENRLLGGQSKNAGPSRLATLSQATRSKAAASSSSKTTEEVISRVSSLIQNPQRTTELPHHLHIYSHRRNVHATLTKPNNEVLMSVSTGNIGFRKGHRGDYDAAHQLAVYVMGKIQERGFLMQINGLEVILRGFGPGREAFTKVLLGKEGKVLRERIVRVSDSTRLKFGGTRSPAILLVPLTESLINSRDRESGAQYADLVTSEDFLASHILRITGSPGSAATKEISSLRDQKGKAWQMATTNGRTVVIKESVVYSNKGFKMVNHAQLLSDVLYSSPNDSSQQWLIYYISKPLVGSYEPGQIVQAIVPGTLDSVSLRHGSGLDASSTFPANYHRNEISSFGDLLSKFPLIAKQMKPGLDRLFREFGKELGKPLPPPPSESPVAPERPNDRSEVYSSQQNSTHSLPFGASEQYEDEEDIMRNALDTAVTAAIDIFRLVDKQQLSLLGATTDLTGPMVERLIERYVLEQVHDNLLFPRICECRQSDDLDLDLRVRQMENIDVSQVGIPVDGGHEGREDLRRRIATAVEEFRKISDAKCPQDMLAILLKTVKIVTIDQASAAPDNQNEKPSVLTINADVLVSLLLLVVIRSHVRHLYARLLYMQRFIFVDDVESGESGYALSTFEGVLIYLQNDSAGLRKASSRNKRLWSATKHGKIPEMTAILQPELRASSPVTDENDCENEQQDDSRGQENERQQPVSNGVSSNRHKLFFSESSCAIQDDVPETPRLAHVFPFQTWDQPTTIMERPKPRKKVSMDTRSMSESSTTSFLSRSTTFGSIAGGIEGDTSVQSLTTTKDPSGHSVPMMAVESCQPEALSYLLGLSEYYPRESILQDTNSEGTTLLSAAVQLAHTEIINILIEYILQGNEPEVALYLAKADNRGRTVAHYLFNSPALLSRLGKSLPWTLRDRNGQTPLFALCRSYDHPDYNPMVNEALTLATQAQGDGKPLRLDDHVDAKGNTLLHIVSDPQILLRILRQCDGDPNYTNDRRFTPLMVASKYGRIDLVRTLFADPRVDVHLRESRGLTAIELAKDDEIRNRIDDLVLCSSPLPSSPDASNRTTSVVRSLFVEDFGIRFIIKSGAPSPSPPSPDPKAPRTTTYTVTTCRRSLNDFENLLRFLRVEHPASYLPEMPHFRSPFQIPSKPSRAVLHDIQERLDRLLKVLLAHPTFSTHELLWEFFLVPEIQTEMIDQRSARKATVLAESIMDDYEPASAEVIRSTQQILSHAEDAVQSVNEGTRNLICCGYLLQNASTDFADALFLCSSMFSSLQPPANILPHQYVRAFHRFVSSFNLSSTDSSPLLQFLAAITSSQNTTRAMLTSLSRPNNLILTLNSAQRSLSRARSAVASSSLPRKFNFSVLEESRQRSIREQENKIATLTTEIEEVRKEISWNKEVVVGELAGWSSWREQTGRKAIRDFVKTTLIREKERGKRMERCLRMIKG</sequence>
<dbReference type="InterPro" id="IPR036770">
    <property type="entry name" value="Ankyrin_rpt-contain_sf"/>
</dbReference>
<evidence type="ECO:0000259" key="6">
    <source>
        <dbReference type="PROSITE" id="PS51205"/>
    </source>
</evidence>
<feature type="compositionally biased region" description="Acidic residues" evidence="5">
    <location>
        <begin position="728"/>
        <end position="737"/>
    </location>
</feature>
<feature type="region of interest" description="Disordered" evidence="5">
    <location>
        <begin position="799"/>
        <end position="820"/>
    </location>
</feature>
<dbReference type="GO" id="GO:0003735">
    <property type="term" value="F:structural constituent of ribosome"/>
    <property type="evidence" value="ECO:0007669"/>
    <property type="project" value="InterPro"/>
</dbReference>
<dbReference type="SUPFAM" id="SSF53137">
    <property type="entry name" value="Translational machinery components"/>
    <property type="match status" value="1"/>
</dbReference>
<evidence type="ECO:0000256" key="2">
    <source>
        <dbReference type="ARBA" id="ARBA00007428"/>
    </source>
</evidence>
<dbReference type="PANTHER" id="PTHR24170:SF1">
    <property type="entry name" value="DOMAIN PROTEIN, PUTATIVE (AFU_ORTHOLOGUE AFUA_1G09870)-RELATED"/>
    <property type="match status" value="1"/>
</dbReference>
<dbReference type="GO" id="GO:1990904">
    <property type="term" value="C:ribonucleoprotein complex"/>
    <property type="evidence" value="ECO:0007669"/>
    <property type="project" value="UniProtKB-KW"/>
</dbReference>
<dbReference type="InterPro" id="IPR001683">
    <property type="entry name" value="PX_dom"/>
</dbReference>
<dbReference type="OrthoDB" id="7464126at2759"/>
<dbReference type="PANTHER" id="PTHR24170">
    <property type="entry name" value="ANKYRIN REPEAT DOMAIN-CONTAINING PROTEIN 27"/>
    <property type="match status" value="1"/>
</dbReference>
<dbReference type="Gene3D" id="1.25.40.20">
    <property type="entry name" value="Ankyrin repeat-containing domain"/>
    <property type="match status" value="1"/>
</dbReference>
<comment type="caution">
    <text evidence="7">The sequence shown here is derived from an EMBL/GenBank/DDBJ whole genome shotgun (WGS) entry which is preliminary data.</text>
</comment>
<evidence type="ECO:0000256" key="5">
    <source>
        <dbReference type="SAM" id="MobiDB-lite"/>
    </source>
</evidence>
<dbReference type="FunFam" id="1.25.40.20:FF:000443">
    <property type="entry name" value="Putative vps9 domain protein"/>
    <property type="match status" value="1"/>
</dbReference>
<dbReference type="InterPro" id="IPR001971">
    <property type="entry name" value="Ribosomal_uS11"/>
</dbReference>
<feature type="compositionally biased region" description="Polar residues" evidence="5">
    <location>
        <begin position="748"/>
        <end position="757"/>
    </location>
</feature>
<dbReference type="GO" id="GO:0005770">
    <property type="term" value="C:late endosome"/>
    <property type="evidence" value="ECO:0007669"/>
    <property type="project" value="TreeGrafter"/>
</dbReference>
<dbReference type="Proteomes" id="UP000024533">
    <property type="component" value="Unassembled WGS sequence"/>
</dbReference>
<dbReference type="GO" id="GO:0097422">
    <property type="term" value="C:tubular endosome"/>
    <property type="evidence" value="ECO:0007669"/>
    <property type="project" value="TreeGrafter"/>
</dbReference>
<feature type="region of interest" description="Disordered" evidence="5">
    <location>
        <begin position="60"/>
        <end position="92"/>
    </location>
</feature>
<evidence type="ECO:0000313" key="7">
    <source>
        <dbReference type="EMBL" id="KDB28055.1"/>
    </source>
</evidence>
<dbReference type="Pfam" id="PF02204">
    <property type="entry name" value="VPS9"/>
    <property type="match status" value="1"/>
</dbReference>
<dbReference type="SUPFAM" id="SSF64268">
    <property type="entry name" value="PX domain"/>
    <property type="match status" value="1"/>
</dbReference>
<protein>
    <recommendedName>
        <fullName evidence="6">VPS9 domain-containing protein</fullName>
    </recommendedName>
</protein>
<feature type="region of interest" description="Disordered" evidence="5">
    <location>
        <begin position="422"/>
        <end position="461"/>
    </location>
</feature>
<dbReference type="Gene3D" id="1.20.1050.80">
    <property type="entry name" value="VPS9 domain"/>
    <property type="match status" value="1"/>
</dbReference>
<dbReference type="GO" id="GO:0035091">
    <property type="term" value="F:phosphatidylinositol binding"/>
    <property type="evidence" value="ECO:0007669"/>
    <property type="project" value="InterPro"/>
</dbReference>
<keyword evidence="8" id="KW-1185">Reference proteome</keyword>
<comment type="similarity">
    <text evidence="2">Belongs to the UPF0507 family.</text>
</comment>
<name>A0A059JJL3_TRIIM</name>
<feature type="compositionally biased region" description="Polar residues" evidence="5">
    <location>
        <begin position="64"/>
        <end position="81"/>
    </location>
</feature>
<dbReference type="Pfam" id="PF00787">
    <property type="entry name" value="PX"/>
    <property type="match status" value="1"/>
</dbReference>
<dbReference type="SUPFAM" id="SSF109993">
    <property type="entry name" value="VPS9 domain"/>
    <property type="match status" value="1"/>
</dbReference>
<feature type="compositionally biased region" description="Low complexity" evidence="5">
    <location>
        <begin position="82"/>
        <end position="91"/>
    </location>
</feature>
<gene>
    <name evidence="7" type="ORF">H109_00199</name>
</gene>
<dbReference type="GO" id="GO:0005886">
    <property type="term" value="C:plasma membrane"/>
    <property type="evidence" value="ECO:0007669"/>
    <property type="project" value="TreeGrafter"/>
</dbReference>
<dbReference type="InterPro" id="IPR036967">
    <property type="entry name" value="Ribosomal_uS11_sf"/>
</dbReference>
<dbReference type="GO" id="GO:0030133">
    <property type="term" value="C:transport vesicle"/>
    <property type="evidence" value="ECO:0007669"/>
    <property type="project" value="TreeGrafter"/>
</dbReference>
<dbReference type="OMA" id="HFPMIAR"/>
<dbReference type="InterPro" id="IPR002110">
    <property type="entry name" value="Ankyrin_rpt"/>
</dbReference>
<evidence type="ECO:0000256" key="1">
    <source>
        <dbReference type="ARBA" id="ARBA00006194"/>
    </source>
</evidence>
<evidence type="ECO:0000256" key="3">
    <source>
        <dbReference type="ARBA" id="ARBA00022980"/>
    </source>
</evidence>
<dbReference type="SMART" id="SM00167">
    <property type="entry name" value="VPS9"/>
    <property type="match status" value="1"/>
</dbReference>
<dbReference type="Pfam" id="PF13857">
    <property type="entry name" value="Ank_5"/>
    <property type="match status" value="1"/>
</dbReference>
<dbReference type="HOGENOM" id="CLU_002294_0_0_1"/>
<dbReference type="InterPro" id="IPR051248">
    <property type="entry name" value="UPF0507/Ank_repeat_27"/>
</dbReference>
<feature type="compositionally biased region" description="Polar residues" evidence="5">
    <location>
        <begin position="448"/>
        <end position="458"/>
    </location>
</feature>
<dbReference type="GO" id="GO:0045022">
    <property type="term" value="P:early endosome to late endosome transport"/>
    <property type="evidence" value="ECO:0007669"/>
    <property type="project" value="TreeGrafter"/>
</dbReference>
<dbReference type="SUPFAM" id="SSF48403">
    <property type="entry name" value="Ankyrin repeat"/>
    <property type="match status" value="1"/>
</dbReference>
<feature type="region of interest" description="Disordered" evidence="5">
    <location>
        <begin position="721"/>
        <end position="757"/>
    </location>
</feature>
<dbReference type="GO" id="GO:0005085">
    <property type="term" value="F:guanyl-nucleotide exchange factor activity"/>
    <property type="evidence" value="ECO:0007669"/>
    <property type="project" value="TreeGrafter"/>
</dbReference>
<organism evidence="7 8">
    <name type="scientific">Trichophyton interdigitale (strain MR816)</name>
    <dbReference type="NCBI Taxonomy" id="1215338"/>
    <lineage>
        <taxon>Eukaryota</taxon>
        <taxon>Fungi</taxon>
        <taxon>Dikarya</taxon>
        <taxon>Ascomycota</taxon>
        <taxon>Pezizomycotina</taxon>
        <taxon>Eurotiomycetes</taxon>
        <taxon>Eurotiomycetidae</taxon>
        <taxon>Onygenales</taxon>
        <taxon>Arthrodermataceae</taxon>
        <taxon>Trichophyton</taxon>
    </lineage>
</organism>
<feature type="domain" description="VPS9" evidence="6">
    <location>
        <begin position="537"/>
        <end position="692"/>
    </location>
</feature>
<dbReference type="PROSITE" id="PS51205">
    <property type="entry name" value="VPS9"/>
    <property type="match status" value="1"/>
</dbReference>
<evidence type="ECO:0000313" key="8">
    <source>
        <dbReference type="Proteomes" id="UP000024533"/>
    </source>
</evidence>
<dbReference type="STRING" id="1215338.A0A059JJL3"/>
<accession>A0A059JJL3</accession>
<proteinExistence type="inferred from homology"/>
<dbReference type="CDD" id="cd06093">
    <property type="entry name" value="PX_domain"/>
    <property type="match status" value="1"/>
</dbReference>
<dbReference type="EMBL" id="AOKY01000019">
    <property type="protein sequence ID" value="KDB28055.1"/>
    <property type="molecule type" value="Genomic_DNA"/>
</dbReference>
<dbReference type="GO" id="GO:0000149">
    <property type="term" value="F:SNARE binding"/>
    <property type="evidence" value="ECO:0007669"/>
    <property type="project" value="TreeGrafter"/>
</dbReference>
<comment type="similarity">
    <text evidence="1">Belongs to the universal ribosomal protein uS11 family.</text>
</comment>
<dbReference type="GO" id="GO:0006412">
    <property type="term" value="P:translation"/>
    <property type="evidence" value="ECO:0007669"/>
    <property type="project" value="InterPro"/>
</dbReference>
<keyword evidence="3" id="KW-0689">Ribosomal protein</keyword>
<dbReference type="InterPro" id="IPR003123">
    <property type="entry name" value="VPS9"/>
</dbReference>
<dbReference type="GO" id="GO:0005769">
    <property type="term" value="C:early endosome"/>
    <property type="evidence" value="ECO:0007669"/>
    <property type="project" value="TreeGrafter"/>
</dbReference>
<dbReference type="InterPro" id="IPR036871">
    <property type="entry name" value="PX_dom_sf"/>
</dbReference>
<keyword evidence="4" id="KW-0687">Ribonucleoprotein</keyword>
<dbReference type="Gene3D" id="3.30.1520.10">
    <property type="entry name" value="Phox-like domain"/>
    <property type="match status" value="1"/>
</dbReference>
<feature type="compositionally biased region" description="Basic and acidic residues" evidence="5">
    <location>
        <begin position="738"/>
        <end position="747"/>
    </location>
</feature>
<dbReference type="HAMAP" id="MF_01310">
    <property type="entry name" value="Ribosomal_uS11"/>
    <property type="match status" value="1"/>
</dbReference>
<reference evidence="7 8" key="1">
    <citation type="submission" date="2014-02" db="EMBL/GenBank/DDBJ databases">
        <title>The Genome Sequence of Trichophyton interdigitale MR816.</title>
        <authorList>
            <consortium name="The Broad Institute Genomics Platform"/>
            <person name="Cuomo C.A."/>
            <person name="White T.C."/>
            <person name="Graser Y."/>
            <person name="Martinez-Rossi N."/>
            <person name="Heitman J."/>
            <person name="Young S.K."/>
            <person name="Zeng Q."/>
            <person name="Gargeya S."/>
            <person name="Abouelleil A."/>
            <person name="Alvarado L."/>
            <person name="Chapman S.B."/>
            <person name="Gainer-Dewar J."/>
            <person name="Goldberg J."/>
            <person name="Griggs A."/>
            <person name="Gujja S."/>
            <person name="Hansen M."/>
            <person name="Howarth C."/>
            <person name="Imamovic A."/>
            <person name="Larimer J."/>
            <person name="Martinez D."/>
            <person name="Murphy C."/>
            <person name="Pearson M.D."/>
            <person name="Persinoti G."/>
            <person name="Poon T."/>
            <person name="Priest M."/>
            <person name="Roberts A.D."/>
            <person name="Saif S."/>
            <person name="Shea T.D."/>
            <person name="Sykes S.N."/>
            <person name="Wortman J."/>
            <person name="Nusbaum C."/>
            <person name="Birren B."/>
        </authorList>
    </citation>
    <scope>NUCLEOTIDE SEQUENCE [LARGE SCALE GENOMIC DNA]</scope>
    <source>
        <strain evidence="7 8">MR816</strain>
    </source>
</reference>
<dbReference type="InterPro" id="IPR037191">
    <property type="entry name" value="VPS9_dom_sf"/>
</dbReference>
<feature type="region of interest" description="Disordered" evidence="5">
    <location>
        <begin position="1130"/>
        <end position="1150"/>
    </location>
</feature>
<evidence type="ECO:0000256" key="4">
    <source>
        <dbReference type="ARBA" id="ARBA00023274"/>
    </source>
</evidence>
<dbReference type="Gene3D" id="3.30.420.80">
    <property type="entry name" value="Ribosomal protein S11"/>
    <property type="match status" value="1"/>
</dbReference>
<dbReference type="GO" id="GO:0005840">
    <property type="term" value="C:ribosome"/>
    <property type="evidence" value="ECO:0007669"/>
    <property type="project" value="UniProtKB-KW"/>
</dbReference>
<feature type="compositionally biased region" description="Low complexity" evidence="5">
    <location>
        <begin position="809"/>
        <end position="820"/>
    </location>
</feature>